<keyword evidence="4" id="KW-1185">Reference proteome</keyword>
<dbReference type="PROSITE" id="PS00194">
    <property type="entry name" value="THIOREDOXIN_1"/>
    <property type="match status" value="1"/>
</dbReference>
<dbReference type="EMBL" id="JADCKC010000001">
    <property type="protein sequence ID" value="MBE5037116.1"/>
    <property type="molecule type" value="Genomic_DNA"/>
</dbReference>
<dbReference type="PANTHER" id="PTHR42852">
    <property type="entry name" value="THIOL:DISULFIDE INTERCHANGE PROTEIN DSBE"/>
    <property type="match status" value="1"/>
</dbReference>
<dbReference type="InterPro" id="IPR036249">
    <property type="entry name" value="Thioredoxin-like_sf"/>
</dbReference>
<reference evidence="3 4" key="1">
    <citation type="submission" date="2020-10" db="EMBL/GenBank/DDBJ databases">
        <title>ChiBAC.</title>
        <authorList>
            <person name="Zenner C."/>
            <person name="Hitch T.C.A."/>
            <person name="Clavel T."/>
        </authorList>
    </citation>
    <scope>NUCLEOTIDE SEQUENCE [LARGE SCALE GENOMIC DNA]</scope>
    <source>
        <strain evidence="3 4">DSM 109015</strain>
    </source>
</reference>
<dbReference type="CDD" id="cd02966">
    <property type="entry name" value="TlpA_like_family"/>
    <property type="match status" value="1"/>
</dbReference>
<proteinExistence type="predicted"/>
<dbReference type="InterPro" id="IPR013766">
    <property type="entry name" value="Thioredoxin_domain"/>
</dbReference>
<evidence type="ECO:0000313" key="4">
    <source>
        <dbReference type="Proteomes" id="UP000768567"/>
    </source>
</evidence>
<dbReference type="InterPro" id="IPR017937">
    <property type="entry name" value="Thioredoxin_CS"/>
</dbReference>
<dbReference type="PROSITE" id="PS51352">
    <property type="entry name" value="THIOREDOXIN_2"/>
    <property type="match status" value="1"/>
</dbReference>
<evidence type="ECO:0000259" key="2">
    <source>
        <dbReference type="PROSITE" id="PS51352"/>
    </source>
</evidence>
<feature type="region of interest" description="Disordered" evidence="1">
    <location>
        <begin position="39"/>
        <end position="89"/>
    </location>
</feature>
<feature type="compositionally biased region" description="Low complexity" evidence="1">
    <location>
        <begin position="39"/>
        <end position="61"/>
    </location>
</feature>
<comment type="caution">
    <text evidence="3">The sequence shown here is derived from an EMBL/GenBank/DDBJ whole genome shotgun (WGS) entry which is preliminary data.</text>
</comment>
<accession>A0ABR9R1W1</accession>
<evidence type="ECO:0000256" key="1">
    <source>
        <dbReference type="SAM" id="MobiDB-lite"/>
    </source>
</evidence>
<feature type="domain" description="Thioredoxin" evidence="2">
    <location>
        <begin position="80"/>
        <end position="221"/>
    </location>
</feature>
<dbReference type="RefSeq" id="WP_193500369.1">
    <property type="nucleotide sequence ID" value="NZ_JADCKC010000001.1"/>
</dbReference>
<gene>
    <name evidence="3" type="ORF">INF35_04880</name>
</gene>
<dbReference type="PANTHER" id="PTHR42852:SF17">
    <property type="entry name" value="THIOREDOXIN-LIKE PROTEIN HI_1115"/>
    <property type="match status" value="1"/>
</dbReference>
<dbReference type="SUPFAM" id="SSF52833">
    <property type="entry name" value="Thioredoxin-like"/>
    <property type="match status" value="1"/>
</dbReference>
<dbReference type="Pfam" id="PF00578">
    <property type="entry name" value="AhpC-TSA"/>
    <property type="match status" value="1"/>
</dbReference>
<feature type="compositionally biased region" description="Acidic residues" evidence="1">
    <location>
        <begin position="65"/>
        <end position="78"/>
    </location>
</feature>
<sequence>MKKNLPLIVLVLVFVLVLGGAYLLYSRLGAQFSPQTLAAEPGVSSDSSASSSTSEPSGETATLEDSSDEEPSGEDTSDSEPQRTAAPDFTVTDLDGNEVHLSDFIGKPVVLNFWASWCGPCKSEMPDFDQFYAKYGEDIHFVMVNATDGSRETVDTASAFLAEQGYSLPVYYDTEYDASITYGVTALPTTYFIDAEGYLVAYAFSALDSETLQTGIDMIYPAA</sequence>
<protein>
    <submittedName>
        <fullName evidence="3">TlpA family protein disulfide reductase</fullName>
    </submittedName>
</protein>
<dbReference type="Gene3D" id="3.40.30.10">
    <property type="entry name" value="Glutaredoxin"/>
    <property type="match status" value="1"/>
</dbReference>
<dbReference type="InterPro" id="IPR000866">
    <property type="entry name" value="AhpC/TSA"/>
</dbReference>
<organism evidence="3 4">
    <name type="scientific">Gemmiger gallinarum</name>
    <dbReference type="NCBI Taxonomy" id="2779354"/>
    <lineage>
        <taxon>Bacteria</taxon>
        <taxon>Bacillati</taxon>
        <taxon>Bacillota</taxon>
        <taxon>Clostridia</taxon>
        <taxon>Eubacteriales</taxon>
        <taxon>Gemmiger</taxon>
    </lineage>
</organism>
<dbReference type="Proteomes" id="UP000768567">
    <property type="component" value="Unassembled WGS sequence"/>
</dbReference>
<name>A0ABR9R1W1_9FIRM</name>
<dbReference type="InterPro" id="IPR050553">
    <property type="entry name" value="Thioredoxin_ResA/DsbE_sf"/>
</dbReference>
<evidence type="ECO:0000313" key="3">
    <source>
        <dbReference type="EMBL" id="MBE5037116.1"/>
    </source>
</evidence>